<accession>A0AAV2QTU7</accession>
<gene>
    <name evidence="1" type="ORF">MNOR_LOCUS15738</name>
</gene>
<dbReference type="Proteomes" id="UP001497623">
    <property type="component" value="Unassembled WGS sequence"/>
</dbReference>
<name>A0AAV2QTU7_MEGNR</name>
<dbReference type="EMBL" id="CAXKWB010009991">
    <property type="protein sequence ID" value="CAL4096389.1"/>
    <property type="molecule type" value="Genomic_DNA"/>
</dbReference>
<sequence>MGGNDLTIVPTNFIKTGSTRLESIVLTSNDISSVEPGAFDIVDGMLINMTSNSLSTLDEATWGSLLVGGVVLDATNNPLSCGCDIAWLFKEDQRLGQVSKGTTCSDGENIHNLDPSIFDFC</sequence>
<evidence type="ECO:0000313" key="2">
    <source>
        <dbReference type="Proteomes" id="UP001497623"/>
    </source>
</evidence>
<dbReference type="SUPFAM" id="SSF52058">
    <property type="entry name" value="L domain-like"/>
    <property type="match status" value="1"/>
</dbReference>
<protein>
    <submittedName>
        <fullName evidence="1">Uncharacterized protein</fullName>
    </submittedName>
</protein>
<organism evidence="1 2">
    <name type="scientific">Meganyctiphanes norvegica</name>
    <name type="common">Northern krill</name>
    <name type="synonym">Thysanopoda norvegica</name>
    <dbReference type="NCBI Taxonomy" id="48144"/>
    <lineage>
        <taxon>Eukaryota</taxon>
        <taxon>Metazoa</taxon>
        <taxon>Ecdysozoa</taxon>
        <taxon>Arthropoda</taxon>
        <taxon>Crustacea</taxon>
        <taxon>Multicrustacea</taxon>
        <taxon>Malacostraca</taxon>
        <taxon>Eumalacostraca</taxon>
        <taxon>Eucarida</taxon>
        <taxon>Euphausiacea</taxon>
        <taxon>Euphausiidae</taxon>
        <taxon>Meganyctiphanes</taxon>
    </lineage>
</organism>
<dbReference type="AlphaFoldDB" id="A0AAV2QTU7"/>
<dbReference type="InterPro" id="IPR032675">
    <property type="entry name" value="LRR_dom_sf"/>
</dbReference>
<reference evidence="1 2" key="1">
    <citation type="submission" date="2024-05" db="EMBL/GenBank/DDBJ databases">
        <authorList>
            <person name="Wallberg A."/>
        </authorList>
    </citation>
    <scope>NUCLEOTIDE SEQUENCE [LARGE SCALE GENOMIC DNA]</scope>
</reference>
<evidence type="ECO:0000313" key="1">
    <source>
        <dbReference type="EMBL" id="CAL4096389.1"/>
    </source>
</evidence>
<comment type="caution">
    <text evidence="1">The sequence shown here is derived from an EMBL/GenBank/DDBJ whole genome shotgun (WGS) entry which is preliminary data.</text>
</comment>
<proteinExistence type="predicted"/>
<dbReference type="Gene3D" id="3.80.10.10">
    <property type="entry name" value="Ribonuclease Inhibitor"/>
    <property type="match status" value="1"/>
</dbReference>
<keyword evidence="2" id="KW-1185">Reference proteome</keyword>